<dbReference type="EMBL" id="FLUN01000001">
    <property type="protein sequence ID" value="SBW11540.1"/>
    <property type="molecule type" value="Genomic_DNA"/>
</dbReference>
<sequence>MEQERRPGVPPETDEERFARIWRRVMPQDRPDCPFTLYEEPPTSAAIPAFAPIPARNQAPVQEQEQEQERRLMPNTGDQPTAAARQTFAPVPSAPLPAPVRAEMATPAPEEMGSAVGVFLQARVAVELTAARTYRNMAMRVGGTASQALTTIATDKTRHAKRLSVAYFLLSGVRLQSSPSPGETRDPLMGALRRCYLDEQGSESAYRTAAVNAADAPLKELFQELAASSALHASRLRGVLERI</sequence>
<dbReference type="InterPro" id="IPR012347">
    <property type="entry name" value="Ferritin-like"/>
</dbReference>
<dbReference type="InterPro" id="IPR009078">
    <property type="entry name" value="Ferritin-like_SF"/>
</dbReference>
<feature type="region of interest" description="Disordered" evidence="1">
    <location>
        <begin position="58"/>
        <end position="80"/>
    </location>
</feature>
<reference evidence="2" key="1">
    <citation type="submission" date="2016-04" db="EMBL/GenBank/DDBJ databases">
        <authorList>
            <person name="Evans L.H."/>
            <person name="Alamgir A."/>
            <person name="Owens N."/>
            <person name="Weber N.D."/>
            <person name="Virtaneva K."/>
            <person name="Barbian K."/>
            <person name="Babar A."/>
            <person name="Rosenke K."/>
        </authorList>
    </citation>
    <scope>NUCLEOTIDE SEQUENCE</scope>
    <source>
        <strain evidence="2">86</strain>
    </source>
</reference>
<proteinExistence type="predicted"/>
<organism evidence="2">
    <name type="scientific">uncultured Eubacteriales bacterium</name>
    <dbReference type="NCBI Taxonomy" id="172733"/>
    <lineage>
        <taxon>Bacteria</taxon>
        <taxon>Bacillati</taxon>
        <taxon>Bacillota</taxon>
        <taxon>Clostridia</taxon>
        <taxon>Eubacteriales</taxon>
        <taxon>environmental samples</taxon>
    </lineage>
</organism>
<dbReference type="Gene3D" id="1.20.1260.10">
    <property type="match status" value="1"/>
</dbReference>
<dbReference type="AlphaFoldDB" id="A0A212KIM1"/>
<evidence type="ECO:0000313" key="2">
    <source>
        <dbReference type="EMBL" id="SBW11540.1"/>
    </source>
</evidence>
<evidence type="ECO:0000256" key="1">
    <source>
        <dbReference type="SAM" id="MobiDB-lite"/>
    </source>
</evidence>
<accession>A0A212KIM1</accession>
<gene>
    <name evidence="2" type="ORF">KL86CLO1_13308</name>
</gene>
<protein>
    <submittedName>
        <fullName evidence="2">Putative Rubrerythrin</fullName>
    </submittedName>
</protein>
<name>A0A212KIM1_9FIRM</name>
<dbReference type="CDD" id="cd00657">
    <property type="entry name" value="Ferritin_like"/>
    <property type="match status" value="1"/>
</dbReference>
<dbReference type="SUPFAM" id="SSF47240">
    <property type="entry name" value="Ferritin-like"/>
    <property type="match status" value="1"/>
</dbReference>